<keyword evidence="4" id="KW-0999">Mitochondrion inner membrane</keyword>
<dbReference type="PANTHER" id="PTHR12428:SF66">
    <property type="entry name" value="MITOCHONDRIAL INNER MEMBRANE PROTEIN OXA1L"/>
    <property type="match status" value="1"/>
</dbReference>
<feature type="compositionally biased region" description="Low complexity" evidence="10">
    <location>
        <begin position="104"/>
        <end position="123"/>
    </location>
</feature>
<evidence type="ECO:0000256" key="2">
    <source>
        <dbReference type="ARBA" id="ARBA00009877"/>
    </source>
</evidence>
<evidence type="ECO:0000313" key="14">
    <source>
        <dbReference type="Proteomes" id="UP001583186"/>
    </source>
</evidence>
<keyword evidence="8 11" id="KW-0472">Membrane</keyword>
<evidence type="ECO:0000256" key="3">
    <source>
        <dbReference type="ARBA" id="ARBA00022692"/>
    </source>
</evidence>
<feature type="domain" description="Membrane insertase YidC/Oxa/ALB C-terminal" evidence="12">
    <location>
        <begin position="215"/>
        <end position="411"/>
    </location>
</feature>
<keyword evidence="3 9" id="KW-0812">Transmembrane</keyword>
<dbReference type="InterPro" id="IPR028055">
    <property type="entry name" value="YidC/Oxa/ALB_C"/>
</dbReference>
<evidence type="ECO:0000256" key="7">
    <source>
        <dbReference type="ARBA" id="ARBA00023128"/>
    </source>
</evidence>
<evidence type="ECO:0000259" key="12">
    <source>
        <dbReference type="Pfam" id="PF02096"/>
    </source>
</evidence>
<evidence type="ECO:0000256" key="10">
    <source>
        <dbReference type="SAM" id="MobiDB-lite"/>
    </source>
</evidence>
<comment type="similarity">
    <text evidence="2 9">Belongs to the OXA1/ALB3/YidC family.</text>
</comment>
<name>A0ABR3YNY3_9PEZI</name>
<dbReference type="CDD" id="cd20069">
    <property type="entry name" value="5TM_Oxa1-like"/>
    <property type="match status" value="1"/>
</dbReference>
<comment type="caution">
    <text evidence="13">The sequence shown here is derived from an EMBL/GenBank/DDBJ whole genome shotgun (WGS) entry which is preliminary data.</text>
</comment>
<evidence type="ECO:0000256" key="1">
    <source>
        <dbReference type="ARBA" id="ARBA00004448"/>
    </source>
</evidence>
<keyword evidence="6 11" id="KW-1133">Transmembrane helix</keyword>
<evidence type="ECO:0000256" key="4">
    <source>
        <dbReference type="ARBA" id="ARBA00022792"/>
    </source>
</evidence>
<accession>A0ABR3YNY3</accession>
<keyword evidence="7" id="KW-0496">Mitochondrion</keyword>
<sequence>MLPSRGLVQSSQALRLRQVTSQRACARAFSTAMRSRSGASSMPASGLALGQLSGRRVASLNNSTSSSKTTLLRTPPSSAAAFSLWPFGSGKKFNDAEVAAGAAQPASPAAATSTPPQAAAAPPTEFVPETPVASTAAEVPAYSAPVTDTTASSTSAFESADPAALSNLLDGSALLDMAENQIGYLNALGLDFGWGPTSMCQWLLEHVHVYTGLPWWASVVGVALMFRAAIFLPSLTAAEHSAKLQVLRRNPRYAQAMAEMQANALKGGQGGQAKAMEARLTMKRMQEAMNVSTWKMFVPMINIPFGYGMFRLLRSMSALPVPGLETGGILWFTDLTVPDPYFVLPLASAGIMYLIFRTNMRYMAPEQQQTMKYVQMAITPISVLVTIKMSAGLTFFFLSSSILQMIQTWLWHQPWLRNWKGLPPMHEMLSGGALNNVPGGTSAAQHAARPVAFRIDPNSSWKAPRATSTGVQEAESTAGEDAAAAAKKAEEKILTQPPSAIEAAKKGWGKLMGNAKEKQAASKDKEVLRKAQDYEKRRAMEDETQVYQRREAERQYRAMKKTLDAAKKNGGNGNGKWQ</sequence>
<feature type="transmembrane region" description="Helical" evidence="11">
    <location>
        <begin position="215"/>
        <end position="238"/>
    </location>
</feature>
<keyword evidence="5" id="KW-0809">Transit peptide</keyword>
<keyword evidence="14" id="KW-1185">Reference proteome</keyword>
<proteinExistence type="inferred from homology"/>
<dbReference type="Pfam" id="PF02096">
    <property type="entry name" value="60KD_IMP"/>
    <property type="match status" value="1"/>
</dbReference>
<dbReference type="EMBL" id="JAWCUI010000066">
    <property type="protein sequence ID" value="KAL1890063.1"/>
    <property type="molecule type" value="Genomic_DNA"/>
</dbReference>
<evidence type="ECO:0000256" key="9">
    <source>
        <dbReference type="RuleBase" id="RU003945"/>
    </source>
</evidence>
<organism evidence="13 14">
    <name type="scientific">Sporothrix stenoceras</name>
    <dbReference type="NCBI Taxonomy" id="5173"/>
    <lineage>
        <taxon>Eukaryota</taxon>
        <taxon>Fungi</taxon>
        <taxon>Dikarya</taxon>
        <taxon>Ascomycota</taxon>
        <taxon>Pezizomycotina</taxon>
        <taxon>Sordariomycetes</taxon>
        <taxon>Sordariomycetidae</taxon>
        <taxon>Ophiostomatales</taxon>
        <taxon>Ophiostomataceae</taxon>
        <taxon>Sporothrix</taxon>
    </lineage>
</organism>
<evidence type="ECO:0000256" key="5">
    <source>
        <dbReference type="ARBA" id="ARBA00022946"/>
    </source>
</evidence>
<dbReference type="Proteomes" id="UP001583186">
    <property type="component" value="Unassembled WGS sequence"/>
</dbReference>
<feature type="transmembrane region" description="Helical" evidence="11">
    <location>
        <begin position="292"/>
        <end position="310"/>
    </location>
</feature>
<evidence type="ECO:0000313" key="13">
    <source>
        <dbReference type="EMBL" id="KAL1890063.1"/>
    </source>
</evidence>
<gene>
    <name evidence="13" type="ORF">Sste5346_008499</name>
</gene>
<feature type="transmembrane region" description="Helical" evidence="11">
    <location>
        <begin position="377"/>
        <end position="398"/>
    </location>
</feature>
<feature type="region of interest" description="Disordered" evidence="10">
    <location>
        <begin position="104"/>
        <end position="132"/>
    </location>
</feature>
<comment type="subcellular location">
    <subcellularLocation>
        <location evidence="9">Membrane</location>
        <topology evidence="9">Multi-pass membrane protein</topology>
    </subcellularLocation>
    <subcellularLocation>
        <location evidence="1">Mitochondrion inner membrane</location>
        <topology evidence="1">Multi-pass membrane protein</topology>
    </subcellularLocation>
</comment>
<dbReference type="InterPro" id="IPR001708">
    <property type="entry name" value="YidC/ALB3/OXA1/COX18"/>
</dbReference>
<dbReference type="PANTHER" id="PTHR12428">
    <property type="entry name" value="OXA1"/>
    <property type="match status" value="1"/>
</dbReference>
<evidence type="ECO:0000256" key="6">
    <source>
        <dbReference type="ARBA" id="ARBA00022989"/>
    </source>
</evidence>
<feature type="transmembrane region" description="Helical" evidence="11">
    <location>
        <begin position="340"/>
        <end position="356"/>
    </location>
</feature>
<reference evidence="13 14" key="1">
    <citation type="journal article" date="2024" name="IMA Fungus">
        <title>IMA Genome - F19 : A genome assembly and annotation guide to empower mycologists, including annotated draft genome sequences of Ceratocystis pirilliformis, Diaporthe australafricana, Fusarium ophioides, Paecilomyces lecythidis, and Sporothrix stenoceras.</title>
        <authorList>
            <person name="Aylward J."/>
            <person name="Wilson A.M."/>
            <person name="Visagie C.M."/>
            <person name="Spraker J."/>
            <person name="Barnes I."/>
            <person name="Buitendag C."/>
            <person name="Ceriani C."/>
            <person name="Del Mar Angel L."/>
            <person name="du Plessis D."/>
            <person name="Fuchs T."/>
            <person name="Gasser K."/>
            <person name="Kramer D."/>
            <person name="Li W."/>
            <person name="Munsamy K."/>
            <person name="Piso A."/>
            <person name="Price J.L."/>
            <person name="Sonnekus B."/>
            <person name="Thomas C."/>
            <person name="van der Nest A."/>
            <person name="van Dijk A."/>
            <person name="van Heerden A."/>
            <person name="van Vuuren N."/>
            <person name="Yilmaz N."/>
            <person name="Duong T.A."/>
            <person name="van der Merwe N.A."/>
            <person name="Wingfield M.J."/>
            <person name="Wingfield B.D."/>
        </authorList>
    </citation>
    <scope>NUCLEOTIDE SEQUENCE [LARGE SCALE GENOMIC DNA]</scope>
    <source>
        <strain evidence="13 14">CMW 5346</strain>
    </source>
</reference>
<evidence type="ECO:0000256" key="8">
    <source>
        <dbReference type="ARBA" id="ARBA00023136"/>
    </source>
</evidence>
<protein>
    <recommendedName>
        <fullName evidence="12">Membrane insertase YidC/Oxa/ALB C-terminal domain-containing protein</fullName>
    </recommendedName>
</protein>
<evidence type="ECO:0000256" key="11">
    <source>
        <dbReference type="SAM" id="Phobius"/>
    </source>
</evidence>